<evidence type="ECO:0000259" key="2">
    <source>
        <dbReference type="Pfam" id="PF20990"/>
    </source>
</evidence>
<feature type="domain" description="DUF2207" evidence="1">
    <location>
        <begin position="131"/>
        <end position="303"/>
    </location>
</feature>
<gene>
    <name evidence="3" type="ORF">ACH61_00518</name>
</gene>
<feature type="domain" description="Predicted membrane protein YciQ-like C-terminal" evidence="2">
    <location>
        <begin position="373"/>
        <end position="608"/>
    </location>
</feature>
<evidence type="ECO:0000313" key="4">
    <source>
        <dbReference type="Proteomes" id="UP000076717"/>
    </source>
</evidence>
<dbReference type="Proteomes" id="UP000076717">
    <property type="component" value="Unassembled WGS sequence"/>
</dbReference>
<dbReference type="Pfam" id="PF20990">
    <property type="entry name" value="DUF2207_C"/>
    <property type="match status" value="1"/>
</dbReference>
<keyword evidence="4" id="KW-1185">Reference proteome</keyword>
<dbReference type="PATRIC" id="fig|1671680.3.peg.551"/>
<dbReference type="InterPro" id="IPR048389">
    <property type="entry name" value="YciQ-like_C"/>
</dbReference>
<dbReference type="AlphaFoldDB" id="A0A166IGN2"/>
<sequence>MDDSTVFGVRGWHVVKRWRRVAVALVVALVTVLVLPVPAAGAAVSVPMPGAGAVSAGAGAVMGGAADSGLGASDSRRSEGGRPDTAGLGAGDAADAVLASRAMVRIDVEDYRFSRYSAAFRLDRDAEGRSTLTTVETFVAEFPPEQNRGMRRAIPLDYEGHPTDVELVSVTDGDGAPRPVDTDTDDGFLVVTSAADGFVSGSQTYVFTYTQHNVTLPGSVTTSGEDEFVWDANGTAWGQPFDRYDVRVELGAGLSSAATGAMRCYRGPETSTQECAIDRDGAVISASGESLAPGDNVTVAIGFAPGTFTPRDDRYTASAWSWVQLSGAVLVLIALVLASLRRRTVLRDAPGRPAVVAEYDPPEEGLFLSAALLGKAPKAPAAAFLDAAVRGLVRIEETGDDGKPDYAVRVLDPAAAPPHRAGRPRPVASDDRRFFDIAFGTESGAVRVLSSKDKAFGKLVSEFQLGLGKRVAEAGLTRPGTVVGSVAVAVTALLGFAAAFVGGVVLLSNSFGGLLPVLLMLMALAAAVIAVALVAKVPMTRAGAELRDHLRGLELYIRLAEADRLAMLQSPRGADRRMLGSVEVVEVTERLLPWAVLFGLEKEWARALATAYEQTGQAPVWYSGSGGFQAAVFAGSVSSFSSSAAGFVCSSASSSSGGAGGGGSSGGGGGGGGGGGV</sequence>
<dbReference type="EMBL" id="LIIN01000009">
    <property type="protein sequence ID" value="KZX22363.1"/>
    <property type="molecule type" value="Genomic_DNA"/>
</dbReference>
<proteinExistence type="predicted"/>
<comment type="caution">
    <text evidence="3">The sequence shown here is derived from an EMBL/GenBank/DDBJ whole genome shotgun (WGS) entry which is preliminary data.</text>
</comment>
<evidence type="ECO:0000259" key="1">
    <source>
        <dbReference type="Pfam" id="PF09972"/>
    </source>
</evidence>
<name>A0A166IGN2_9MICO</name>
<evidence type="ECO:0000313" key="3">
    <source>
        <dbReference type="EMBL" id="KZX22363.1"/>
    </source>
</evidence>
<organism evidence="3 4">
    <name type="scientific">Rathayibacter tanaceti</name>
    <dbReference type="NCBI Taxonomy" id="1671680"/>
    <lineage>
        <taxon>Bacteria</taxon>
        <taxon>Bacillati</taxon>
        <taxon>Actinomycetota</taxon>
        <taxon>Actinomycetes</taxon>
        <taxon>Micrococcales</taxon>
        <taxon>Microbacteriaceae</taxon>
        <taxon>Rathayibacter</taxon>
    </lineage>
</organism>
<dbReference type="Pfam" id="PF09972">
    <property type="entry name" value="DUF2207"/>
    <property type="match status" value="1"/>
</dbReference>
<dbReference type="InterPro" id="IPR018702">
    <property type="entry name" value="DUF2207"/>
</dbReference>
<protein>
    <submittedName>
        <fullName evidence="3">Uncharacterized protein</fullName>
    </submittedName>
</protein>
<accession>A0A166IGN2</accession>
<reference evidence="3 4" key="1">
    <citation type="submission" date="2015-08" db="EMBL/GenBank/DDBJ databases">
        <title>Draft Genome Sequence of Rathayibacter sp. Strain VKM Ac-2596 Isolated from Leaf Gall Induced by Plant-Parasitic Nematodes.</title>
        <authorList>
            <person name="Vasilenko O.V."/>
            <person name="Starodumova I.P."/>
            <person name="Tarlachkov S.V."/>
            <person name="Dorofeeva L.V."/>
            <person name="Evtushenko L.I."/>
        </authorList>
    </citation>
    <scope>NUCLEOTIDE SEQUENCE [LARGE SCALE GENOMIC DNA]</scope>
    <source>
        <strain evidence="3 4">VKM Ac-2596</strain>
    </source>
</reference>